<evidence type="ECO:0000313" key="2">
    <source>
        <dbReference type="Proteomes" id="UP000054662"/>
    </source>
</evidence>
<dbReference type="Proteomes" id="UP000054662">
    <property type="component" value="Unassembled WGS sequence"/>
</dbReference>
<organism evidence="1 2">
    <name type="scientific">Legionella worsleiensis</name>
    <dbReference type="NCBI Taxonomy" id="45076"/>
    <lineage>
        <taxon>Bacteria</taxon>
        <taxon>Pseudomonadati</taxon>
        <taxon>Pseudomonadota</taxon>
        <taxon>Gammaproteobacteria</taxon>
        <taxon>Legionellales</taxon>
        <taxon>Legionellaceae</taxon>
        <taxon>Legionella</taxon>
    </lineage>
</organism>
<protein>
    <submittedName>
        <fullName evidence="1">Uncharacterized protein</fullName>
    </submittedName>
</protein>
<accession>A0A0W1ALC0</accession>
<gene>
    <name evidence="1" type="ORF">Lwor_0381</name>
</gene>
<reference evidence="1 2" key="1">
    <citation type="submission" date="2015-11" db="EMBL/GenBank/DDBJ databases">
        <title>Genomic analysis of 38 Legionella species identifies large and diverse effector repertoires.</title>
        <authorList>
            <person name="Burstein D."/>
            <person name="Amaro F."/>
            <person name="Zusman T."/>
            <person name="Lifshitz Z."/>
            <person name="Cohen O."/>
            <person name="Gilbert J.A."/>
            <person name="Pupko T."/>
            <person name="Shuman H.A."/>
            <person name="Segal G."/>
        </authorList>
    </citation>
    <scope>NUCLEOTIDE SEQUENCE [LARGE SCALE GENOMIC DNA]</scope>
    <source>
        <strain evidence="1 2">ATCC 49508</strain>
    </source>
</reference>
<sequence length="55" mass="6335">MTTQGAWQLNVTNGAPSTINKNLDFHVICLRAFNPSSLVYFYIEVEKKPQHSFYD</sequence>
<dbReference type="RefSeq" id="WP_157063116.1">
    <property type="nucleotide sequence ID" value="NZ_CBCRUR010000003.1"/>
</dbReference>
<dbReference type="PATRIC" id="fig|45076.6.peg.419"/>
<proteinExistence type="predicted"/>
<comment type="caution">
    <text evidence="1">The sequence shown here is derived from an EMBL/GenBank/DDBJ whole genome shotgun (WGS) entry which is preliminary data.</text>
</comment>
<keyword evidence="2" id="KW-1185">Reference proteome</keyword>
<evidence type="ECO:0000313" key="1">
    <source>
        <dbReference type="EMBL" id="KTD82078.1"/>
    </source>
</evidence>
<dbReference type="AlphaFoldDB" id="A0A0W1ALC0"/>
<name>A0A0W1ALC0_9GAMM</name>
<dbReference type="EMBL" id="LNZC01000002">
    <property type="protein sequence ID" value="KTD82078.1"/>
    <property type="molecule type" value="Genomic_DNA"/>
</dbReference>